<evidence type="ECO:0000313" key="1">
    <source>
        <dbReference type="EMBL" id="KDQ51606.1"/>
    </source>
</evidence>
<evidence type="ECO:0000313" key="2">
    <source>
        <dbReference type="Proteomes" id="UP000027265"/>
    </source>
</evidence>
<dbReference type="InParanoid" id="A0A067PMQ5"/>
<reference evidence="2" key="1">
    <citation type="journal article" date="2014" name="Proc. Natl. Acad. Sci. U.S.A.">
        <title>Extensive sampling of basidiomycete genomes demonstrates inadequacy of the white-rot/brown-rot paradigm for wood decay fungi.</title>
        <authorList>
            <person name="Riley R."/>
            <person name="Salamov A.A."/>
            <person name="Brown D.W."/>
            <person name="Nagy L.G."/>
            <person name="Floudas D."/>
            <person name="Held B.W."/>
            <person name="Levasseur A."/>
            <person name="Lombard V."/>
            <person name="Morin E."/>
            <person name="Otillar R."/>
            <person name="Lindquist E.A."/>
            <person name="Sun H."/>
            <person name="LaButti K.M."/>
            <person name="Schmutz J."/>
            <person name="Jabbour D."/>
            <person name="Luo H."/>
            <person name="Baker S.E."/>
            <person name="Pisabarro A.G."/>
            <person name="Walton J.D."/>
            <person name="Blanchette R.A."/>
            <person name="Henrissat B."/>
            <person name="Martin F."/>
            <person name="Cullen D."/>
            <person name="Hibbett D.S."/>
            <person name="Grigoriev I.V."/>
        </authorList>
    </citation>
    <scope>NUCLEOTIDE SEQUENCE [LARGE SCALE GENOMIC DNA]</scope>
    <source>
        <strain evidence="2">MUCL 33604</strain>
    </source>
</reference>
<protein>
    <submittedName>
        <fullName evidence="1">Uncharacterized protein</fullName>
    </submittedName>
</protein>
<dbReference type="HOGENOM" id="CLU_1710400_0_0_1"/>
<sequence>MASGVDLTDKLSKLRGMMTLHQPSVDYYIISNQDAHGSPLVGESEKRLQWISGFSSLRGVAVVSQQAAHIFVEASDLAQAEAELSLEDWFVIPIEASIGLDARHVWHDQAVFLKSLAVVNKSKLVPVYQNLVDVIWEDKPQRGEEVVSVHPIEVPDNGSGPNQLHFP</sequence>
<organism evidence="1 2">
    <name type="scientific">Jaapia argillacea MUCL 33604</name>
    <dbReference type="NCBI Taxonomy" id="933084"/>
    <lineage>
        <taxon>Eukaryota</taxon>
        <taxon>Fungi</taxon>
        <taxon>Dikarya</taxon>
        <taxon>Basidiomycota</taxon>
        <taxon>Agaricomycotina</taxon>
        <taxon>Agaricomycetes</taxon>
        <taxon>Agaricomycetidae</taxon>
        <taxon>Jaapiales</taxon>
        <taxon>Jaapiaceae</taxon>
        <taxon>Jaapia</taxon>
    </lineage>
</organism>
<keyword evidence="2" id="KW-1185">Reference proteome</keyword>
<dbReference type="EMBL" id="KL197747">
    <property type="protein sequence ID" value="KDQ51606.1"/>
    <property type="molecule type" value="Genomic_DNA"/>
</dbReference>
<dbReference type="InterPro" id="IPR029149">
    <property type="entry name" value="Creatin/AminoP/Spt16_N"/>
</dbReference>
<dbReference type="AlphaFoldDB" id="A0A067PMQ5"/>
<accession>A0A067PMQ5</accession>
<proteinExistence type="predicted"/>
<dbReference type="STRING" id="933084.A0A067PMQ5"/>
<dbReference type="PANTHER" id="PTHR43763:SF6">
    <property type="entry name" value="XAA-PRO AMINOPEPTIDASE 1"/>
    <property type="match status" value="1"/>
</dbReference>
<name>A0A067PMQ5_9AGAM</name>
<gene>
    <name evidence="1" type="ORF">JAAARDRAFT_506154</name>
</gene>
<dbReference type="Proteomes" id="UP000027265">
    <property type="component" value="Unassembled WGS sequence"/>
</dbReference>
<dbReference type="Gene3D" id="3.40.350.10">
    <property type="entry name" value="Creatinase/prolidase N-terminal domain"/>
    <property type="match status" value="1"/>
</dbReference>
<dbReference type="InterPro" id="IPR050422">
    <property type="entry name" value="X-Pro_aminopeptidase_P"/>
</dbReference>
<dbReference type="OrthoDB" id="9995434at2759"/>
<dbReference type="PANTHER" id="PTHR43763">
    <property type="entry name" value="XAA-PRO AMINOPEPTIDASE 1"/>
    <property type="match status" value="1"/>
</dbReference>